<dbReference type="Gene3D" id="3.30.110.10">
    <property type="entry name" value="Translation initiation factor 3 (IF-3), C-terminal domain"/>
    <property type="match status" value="1"/>
</dbReference>
<reference evidence="6" key="1">
    <citation type="submission" date="2025-08" db="UniProtKB">
        <authorList>
            <consortium name="RefSeq"/>
        </authorList>
    </citation>
    <scope>IDENTIFICATION</scope>
    <source>
        <strain evidence="6">Aabys</strain>
        <tissue evidence="6">Whole body</tissue>
    </source>
</reference>
<evidence type="ECO:0000256" key="1">
    <source>
        <dbReference type="ARBA" id="ARBA00005439"/>
    </source>
</evidence>
<keyword evidence="3" id="KW-0648">Protein biosynthesis</keyword>
<organism evidence="5 6">
    <name type="scientific">Musca domestica</name>
    <name type="common">House fly</name>
    <dbReference type="NCBI Taxonomy" id="7370"/>
    <lineage>
        <taxon>Eukaryota</taxon>
        <taxon>Metazoa</taxon>
        <taxon>Ecdysozoa</taxon>
        <taxon>Arthropoda</taxon>
        <taxon>Hexapoda</taxon>
        <taxon>Insecta</taxon>
        <taxon>Pterygota</taxon>
        <taxon>Neoptera</taxon>
        <taxon>Endopterygota</taxon>
        <taxon>Diptera</taxon>
        <taxon>Brachycera</taxon>
        <taxon>Muscomorpha</taxon>
        <taxon>Muscoidea</taxon>
        <taxon>Muscidae</taxon>
        <taxon>Musca</taxon>
    </lineage>
</organism>
<dbReference type="GeneID" id="101888940"/>
<dbReference type="Proteomes" id="UP001652621">
    <property type="component" value="Unplaced"/>
</dbReference>
<dbReference type="PANTHER" id="PTHR10938:SF0">
    <property type="entry name" value="TRANSLATION INITIATION FACTOR IF-3, MITOCHONDRIAL"/>
    <property type="match status" value="1"/>
</dbReference>
<evidence type="ECO:0000256" key="3">
    <source>
        <dbReference type="ARBA" id="ARBA00022917"/>
    </source>
</evidence>
<dbReference type="VEuPathDB" id="VectorBase:MDOMA2_014571"/>
<dbReference type="OrthoDB" id="21573at2759"/>
<dbReference type="InterPro" id="IPR036788">
    <property type="entry name" value="T_IF-3_C_sf"/>
</dbReference>
<dbReference type="STRING" id="7370.A0A1I8NA03"/>
<dbReference type="eggNOG" id="ENOG502QU0S">
    <property type="taxonomic scope" value="Eukaryota"/>
</dbReference>
<evidence type="ECO:0000256" key="4">
    <source>
        <dbReference type="SAM" id="MobiDB-lite"/>
    </source>
</evidence>
<keyword evidence="2" id="KW-0396">Initiation factor</keyword>
<feature type="compositionally biased region" description="Basic and acidic residues" evidence="4">
    <location>
        <begin position="111"/>
        <end position="123"/>
    </location>
</feature>
<feature type="region of interest" description="Disordered" evidence="4">
    <location>
        <begin position="111"/>
        <end position="142"/>
    </location>
</feature>
<name>A0A9J7CQJ1_MUSDO</name>
<sequence length="233" mass="25923">MTFLLRNAIQTLAVRNLLRPIHTNTGCLSLYQRQRPNDVGDESGASAQKKKSSSLKITLLQNQNVTVTSLEEAKNLAKRRSMQLVQVQKLDTKTQRPVYKLVSSAERLQEELSDLKGGQDKDTSSGASDKASQKKSEKTLNIGSRISDHDLASRLKNISKWLSKHHEVRILIQGNESDLSSCEKIYKSIEESIKTPEPIGKIVQKRAKGSVIKFNILPIINAEKSTSASSKNQ</sequence>
<evidence type="ECO:0000313" key="5">
    <source>
        <dbReference type="Proteomes" id="UP001652621"/>
    </source>
</evidence>
<comment type="similarity">
    <text evidence="1">Belongs to the IF-3 family.</text>
</comment>
<dbReference type="PANTHER" id="PTHR10938">
    <property type="entry name" value="TRANSLATION INITIATION FACTOR IF-3"/>
    <property type="match status" value="1"/>
</dbReference>
<proteinExistence type="inferred from homology"/>
<keyword evidence="5" id="KW-1185">Reference proteome</keyword>
<dbReference type="VEuPathDB" id="VectorBase:MDOA013108"/>
<dbReference type="RefSeq" id="XP_005181624.2">
    <property type="nucleotide sequence ID" value="XM_005181567.4"/>
</dbReference>
<accession>A0A9J7CQJ1</accession>
<evidence type="ECO:0000313" key="6">
    <source>
        <dbReference type="RefSeq" id="XP_005181624.2"/>
    </source>
</evidence>
<dbReference type="InterPro" id="IPR001288">
    <property type="entry name" value="Translation_initiation_fac_3"/>
</dbReference>
<protein>
    <submittedName>
        <fullName evidence="6">Uncharacterized protein LOC101888940</fullName>
    </submittedName>
</protein>
<dbReference type="SUPFAM" id="SSF55200">
    <property type="entry name" value="Translation initiation factor IF3, C-terminal domain"/>
    <property type="match status" value="1"/>
</dbReference>
<evidence type="ECO:0000256" key="2">
    <source>
        <dbReference type="ARBA" id="ARBA00022540"/>
    </source>
</evidence>
<gene>
    <name evidence="6" type="primary">LOC101888940</name>
</gene>